<dbReference type="AlphaFoldDB" id="A0A846QTL9"/>
<sequence>MNTNSYGAFPVCATPWNEPLRGAWPPAAGALPRTPAKGVTPLTILTRASSCKAARHAKGIHVYRISGVQGASGPLAGGAYGLHMAVNDPAVHCAISEKPLRGAWPPAAGALPRTPVKGVTPLTILTRASSLKAPRCAKGTHVYRMSGVQGASGPLAGGAIGLHVP</sequence>
<name>A0A846QTL9_9BACT</name>
<keyword evidence="2" id="KW-1185">Reference proteome</keyword>
<reference evidence="1 2" key="1">
    <citation type="submission" date="2020-03" db="EMBL/GenBank/DDBJ databases">
        <title>Genomic Encyclopedia of Type Strains, Phase IV (KMG-IV): sequencing the most valuable type-strain genomes for metagenomic binning, comparative biology and taxonomic classification.</title>
        <authorList>
            <person name="Goeker M."/>
        </authorList>
    </citation>
    <scope>NUCLEOTIDE SEQUENCE [LARGE SCALE GENOMIC DNA]</scope>
    <source>
        <strain evidence="1 2">DSM 24233</strain>
    </source>
</reference>
<evidence type="ECO:0000313" key="2">
    <source>
        <dbReference type="Proteomes" id="UP000580856"/>
    </source>
</evidence>
<comment type="caution">
    <text evidence="1">The sequence shown here is derived from an EMBL/GenBank/DDBJ whole genome shotgun (WGS) entry which is preliminary data.</text>
</comment>
<dbReference type="Proteomes" id="UP000580856">
    <property type="component" value="Unassembled WGS sequence"/>
</dbReference>
<protein>
    <submittedName>
        <fullName evidence="1">Uncharacterized protein</fullName>
    </submittedName>
</protein>
<dbReference type="EMBL" id="JAATJA010000002">
    <property type="protein sequence ID" value="NJB67979.1"/>
    <property type="molecule type" value="Genomic_DNA"/>
</dbReference>
<gene>
    <name evidence="1" type="ORF">GGQ74_001652</name>
</gene>
<evidence type="ECO:0000313" key="1">
    <source>
        <dbReference type="EMBL" id="NJB67979.1"/>
    </source>
</evidence>
<accession>A0A846QTL9</accession>
<proteinExistence type="predicted"/>
<organism evidence="1 2">
    <name type="scientific">Desulfobaculum xiamenense</name>
    <dbReference type="NCBI Taxonomy" id="995050"/>
    <lineage>
        <taxon>Bacteria</taxon>
        <taxon>Pseudomonadati</taxon>
        <taxon>Thermodesulfobacteriota</taxon>
        <taxon>Desulfovibrionia</taxon>
        <taxon>Desulfovibrionales</taxon>
        <taxon>Desulfovibrionaceae</taxon>
        <taxon>Desulfobaculum</taxon>
    </lineage>
</organism>